<evidence type="ECO:0000259" key="1">
    <source>
        <dbReference type="PROSITE" id="PS51154"/>
    </source>
</evidence>
<gene>
    <name evidence="2" type="ORF">H9X91_02355</name>
</gene>
<comment type="caution">
    <text evidence="2">The sequence shown here is derived from an EMBL/GenBank/DDBJ whole genome shotgun (WGS) entry which is preliminary data.</text>
</comment>
<evidence type="ECO:0000313" key="2">
    <source>
        <dbReference type="EMBL" id="MBM6850280.1"/>
    </source>
</evidence>
<name>A0ABS2FTN4_9FIRM</name>
<dbReference type="InterPro" id="IPR002589">
    <property type="entry name" value="Macro_dom"/>
</dbReference>
<reference evidence="2 3" key="1">
    <citation type="journal article" date="2021" name="Sci. Rep.">
        <title>The distribution of antibiotic resistance genes in chicken gut microbiota commensals.</title>
        <authorList>
            <person name="Juricova H."/>
            <person name="Matiasovicova J."/>
            <person name="Kubasova T."/>
            <person name="Cejkova D."/>
            <person name="Rychlik I."/>
        </authorList>
    </citation>
    <scope>NUCLEOTIDE SEQUENCE [LARGE SCALE GENOMIC DNA]</scope>
    <source>
        <strain evidence="2 3">An411</strain>
    </source>
</reference>
<dbReference type="Gene3D" id="3.40.220.10">
    <property type="entry name" value="Leucine Aminopeptidase, subunit E, domain 1"/>
    <property type="match status" value="1"/>
</dbReference>
<dbReference type="Pfam" id="PF01661">
    <property type="entry name" value="Macro"/>
    <property type="match status" value="1"/>
</dbReference>
<dbReference type="PROSITE" id="PS51154">
    <property type="entry name" value="MACRO"/>
    <property type="match status" value="1"/>
</dbReference>
<dbReference type="RefSeq" id="WP_204802130.1">
    <property type="nucleotide sequence ID" value="NZ_JACSNS010000009.1"/>
</dbReference>
<dbReference type="PANTHER" id="PTHR11106">
    <property type="entry name" value="GANGLIOSIDE INDUCED DIFFERENTIATION ASSOCIATED PROTEIN 2-RELATED"/>
    <property type="match status" value="1"/>
</dbReference>
<dbReference type="CDD" id="cd02908">
    <property type="entry name" value="Macro_OAADPr_deacetylase"/>
    <property type="match status" value="1"/>
</dbReference>
<dbReference type="SUPFAM" id="SSF52949">
    <property type="entry name" value="Macro domain-like"/>
    <property type="match status" value="1"/>
</dbReference>
<organism evidence="2 3">
    <name type="scientific">Oscillibacter valericigenes</name>
    <dbReference type="NCBI Taxonomy" id="351091"/>
    <lineage>
        <taxon>Bacteria</taxon>
        <taxon>Bacillati</taxon>
        <taxon>Bacillota</taxon>
        <taxon>Clostridia</taxon>
        <taxon>Eubacteriales</taxon>
        <taxon>Oscillospiraceae</taxon>
        <taxon>Oscillibacter</taxon>
    </lineage>
</organism>
<dbReference type="InterPro" id="IPR043472">
    <property type="entry name" value="Macro_dom-like"/>
</dbReference>
<accession>A0ABS2FTN4</accession>
<dbReference type="Proteomes" id="UP000719500">
    <property type="component" value="Unassembled WGS sequence"/>
</dbReference>
<sequence>MDRFSILVGDITQSDAEAIVNAADPSLLGGAGVDGAIHAAAGPELLAECRTLGGCERGQAKLTAGYRLRAKYVIHTPGPVWQGGDHGEAALLASCYRSCLETAAARGIRTLDFCSISTGVYGYPLPLAATVALRTIMEFLAGRALPERVRMVCHSEAAAEVYRQTWNLWYAEDKDQRL</sequence>
<feature type="domain" description="Macro" evidence="1">
    <location>
        <begin position="1"/>
        <end position="170"/>
    </location>
</feature>
<dbReference type="PANTHER" id="PTHR11106:SF27">
    <property type="entry name" value="MACRO DOMAIN-CONTAINING PROTEIN"/>
    <property type="match status" value="1"/>
</dbReference>
<dbReference type="EMBL" id="JACSNX010000002">
    <property type="protein sequence ID" value="MBM6850280.1"/>
    <property type="molecule type" value="Genomic_DNA"/>
</dbReference>
<dbReference type="SMART" id="SM00506">
    <property type="entry name" value="A1pp"/>
    <property type="match status" value="1"/>
</dbReference>
<proteinExistence type="predicted"/>
<protein>
    <submittedName>
        <fullName evidence="2">Macro domain-containing protein</fullName>
    </submittedName>
</protein>
<evidence type="ECO:0000313" key="3">
    <source>
        <dbReference type="Proteomes" id="UP000719500"/>
    </source>
</evidence>
<keyword evidence="3" id="KW-1185">Reference proteome</keyword>